<dbReference type="AlphaFoldDB" id="M2QDU6"/>
<name>M2QDU6_CERS8</name>
<dbReference type="HOGENOM" id="CLU_218868_0_0_1"/>
<dbReference type="Proteomes" id="UP000016930">
    <property type="component" value="Unassembled WGS sequence"/>
</dbReference>
<reference evidence="2 3" key="1">
    <citation type="journal article" date="2012" name="Proc. Natl. Acad. Sci. U.S.A.">
        <title>Comparative genomics of Ceriporiopsis subvermispora and Phanerochaete chrysosporium provide insight into selective ligninolysis.</title>
        <authorList>
            <person name="Fernandez-Fueyo E."/>
            <person name="Ruiz-Duenas F.J."/>
            <person name="Ferreira P."/>
            <person name="Floudas D."/>
            <person name="Hibbett D.S."/>
            <person name="Canessa P."/>
            <person name="Larrondo L.F."/>
            <person name="James T.Y."/>
            <person name="Seelenfreund D."/>
            <person name="Lobos S."/>
            <person name="Polanco R."/>
            <person name="Tello M."/>
            <person name="Honda Y."/>
            <person name="Watanabe T."/>
            <person name="Watanabe T."/>
            <person name="Ryu J.S."/>
            <person name="Kubicek C.P."/>
            <person name="Schmoll M."/>
            <person name="Gaskell J."/>
            <person name="Hammel K.E."/>
            <person name="St John F.J."/>
            <person name="Vanden Wymelenberg A."/>
            <person name="Sabat G."/>
            <person name="Splinter BonDurant S."/>
            <person name="Syed K."/>
            <person name="Yadav J.S."/>
            <person name="Doddapaneni H."/>
            <person name="Subramanian V."/>
            <person name="Lavin J.L."/>
            <person name="Oguiza J.A."/>
            <person name="Perez G."/>
            <person name="Pisabarro A.G."/>
            <person name="Ramirez L."/>
            <person name="Santoyo F."/>
            <person name="Master E."/>
            <person name="Coutinho P.M."/>
            <person name="Henrissat B."/>
            <person name="Lombard V."/>
            <person name="Magnuson J.K."/>
            <person name="Kuees U."/>
            <person name="Hori C."/>
            <person name="Igarashi K."/>
            <person name="Samejima M."/>
            <person name="Held B.W."/>
            <person name="Barry K.W."/>
            <person name="LaButti K.M."/>
            <person name="Lapidus A."/>
            <person name="Lindquist E.A."/>
            <person name="Lucas S.M."/>
            <person name="Riley R."/>
            <person name="Salamov A.A."/>
            <person name="Hoffmeister D."/>
            <person name="Schwenk D."/>
            <person name="Hadar Y."/>
            <person name="Yarden O."/>
            <person name="de Vries R.P."/>
            <person name="Wiebenga A."/>
            <person name="Stenlid J."/>
            <person name="Eastwood D."/>
            <person name="Grigoriev I.V."/>
            <person name="Berka R.M."/>
            <person name="Blanchette R.A."/>
            <person name="Kersten P."/>
            <person name="Martinez A.T."/>
            <person name="Vicuna R."/>
            <person name="Cullen D."/>
        </authorList>
    </citation>
    <scope>NUCLEOTIDE SEQUENCE [LARGE SCALE GENOMIC DNA]</scope>
    <source>
        <strain evidence="2 3">B</strain>
    </source>
</reference>
<dbReference type="EMBL" id="KB445801">
    <property type="protein sequence ID" value="EMD35223.1"/>
    <property type="molecule type" value="Genomic_DNA"/>
</dbReference>
<evidence type="ECO:0000313" key="2">
    <source>
        <dbReference type="EMBL" id="EMD35223.1"/>
    </source>
</evidence>
<feature type="region of interest" description="Disordered" evidence="1">
    <location>
        <begin position="9"/>
        <end position="40"/>
    </location>
</feature>
<gene>
    <name evidence="2" type="primary">CsPh4</name>
    <name evidence="2" type="ORF">CERSUDRAFT_172052</name>
</gene>
<protein>
    <submittedName>
        <fullName evidence="2">B mating type pheromone</fullName>
    </submittedName>
</protein>
<keyword evidence="3" id="KW-1185">Reference proteome</keyword>
<feature type="compositionally biased region" description="Low complexity" evidence="1">
    <location>
        <begin position="9"/>
        <end position="22"/>
    </location>
</feature>
<proteinExistence type="predicted"/>
<sequence>MDTFFALAAPVPNEETPNPEVPADSEQFGSNTTSQHCIIA</sequence>
<accession>M2QDU6</accession>
<organism evidence="2 3">
    <name type="scientific">Ceriporiopsis subvermispora (strain B)</name>
    <name type="common">White-rot fungus</name>
    <name type="synonym">Gelatoporia subvermispora</name>
    <dbReference type="NCBI Taxonomy" id="914234"/>
    <lineage>
        <taxon>Eukaryota</taxon>
        <taxon>Fungi</taxon>
        <taxon>Dikarya</taxon>
        <taxon>Basidiomycota</taxon>
        <taxon>Agaricomycotina</taxon>
        <taxon>Agaricomycetes</taxon>
        <taxon>Polyporales</taxon>
        <taxon>Gelatoporiaceae</taxon>
        <taxon>Gelatoporia</taxon>
    </lineage>
</organism>
<evidence type="ECO:0000256" key="1">
    <source>
        <dbReference type="SAM" id="MobiDB-lite"/>
    </source>
</evidence>
<evidence type="ECO:0000313" key="3">
    <source>
        <dbReference type="Proteomes" id="UP000016930"/>
    </source>
</evidence>
<feature type="compositionally biased region" description="Polar residues" evidence="1">
    <location>
        <begin position="27"/>
        <end position="40"/>
    </location>
</feature>